<comment type="caution">
    <text evidence="4">The sequence shown here is derived from an EMBL/GenBank/DDBJ whole genome shotgun (WGS) entry which is preliminary data.</text>
</comment>
<reference evidence="4 5" key="1">
    <citation type="submission" date="2020-08" db="EMBL/GenBank/DDBJ databases">
        <title>Genome public.</title>
        <authorList>
            <person name="Liu C."/>
            <person name="Sun Q."/>
        </authorList>
    </citation>
    <scope>NUCLEOTIDE SEQUENCE [LARGE SCALE GENOMIC DNA]</scope>
    <source>
        <strain evidence="4 5">BX2</strain>
    </source>
</reference>
<evidence type="ECO:0000259" key="3">
    <source>
        <dbReference type="Pfam" id="PF22680"/>
    </source>
</evidence>
<dbReference type="Pfam" id="PF22680">
    <property type="entry name" value="Glyco_hydro_123_N_2"/>
    <property type="match status" value="1"/>
</dbReference>
<sequence>MNRYLAFILILLYSLISCATNNSVIEQDGGIVPPSSNGDISIRGSFESKWKRYSQGEQFIGQTDDKYISTIWKDTVWLNDRVHVQLLLWGTEGWSDDLEFELTDLVGENSNIPASNIQLRFPAYVTGDMRALSCEGYPLHDAVYIADALSEKAFTSVSPKEPQKIWLTANIPANVRPGHYLGSIKVKSDGKDMQTFDIDFLVVNHVLPEPSKWKFHLDIWQFPFQLATLCTNEEQKVDLFSEKYFSLIEPFYRLLADAGQKAVSTYIKDGAFGKGQTMVQWKLDKNGNWLFDYTNFDKFVEKMEQWGINKQINCFSLIGWNTSIGYEDAHGNNKTMDPAIGSEQYNSIWITFLTSFKNHLLEKGWFDKAVLYMDEIKEKEMISVIFLIKEHDPHWKIGLSGSQNSVRIESMLYDYSTIFGYERLANTPLSTFYTSCTQEHPNNYVTLENSPAEMTWMPWYVLSKGLDGYLRWAYDYWTQKDPLNVQDGSNTAGDFNMIYRSGNNALNCKPINSIRFELLREGIQDYEKVVILKNNDLNKIISKFKTSTGENAEELVNEAEALLKKISVEN</sequence>
<feature type="chain" id="PRO_5045872179" evidence="1">
    <location>
        <begin position="20"/>
        <end position="570"/>
    </location>
</feature>
<dbReference type="RefSeq" id="WP_186961792.1">
    <property type="nucleotide sequence ID" value="NZ_JACOOI010000051.1"/>
</dbReference>
<accession>A0ABR7E955</accession>
<proteinExistence type="predicted"/>
<keyword evidence="1" id="KW-0732">Signal</keyword>
<evidence type="ECO:0000313" key="5">
    <source>
        <dbReference type="Proteomes" id="UP000644010"/>
    </source>
</evidence>
<evidence type="ECO:0000259" key="2">
    <source>
        <dbReference type="Pfam" id="PF13320"/>
    </source>
</evidence>
<dbReference type="Pfam" id="PF13320">
    <property type="entry name" value="GH123_cat"/>
    <property type="match status" value="1"/>
</dbReference>
<name>A0ABR7E955_9BACT</name>
<gene>
    <name evidence="4" type="ORF">H8S77_25895</name>
</gene>
<dbReference type="InterPro" id="IPR025150">
    <property type="entry name" value="GH123_cat"/>
</dbReference>
<evidence type="ECO:0000313" key="4">
    <source>
        <dbReference type="EMBL" id="MBC5646304.1"/>
    </source>
</evidence>
<dbReference type="PROSITE" id="PS51257">
    <property type="entry name" value="PROKAR_LIPOPROTEIN"/>
    <property type="match status" value="1"/>
</dbReference>
<dbReference type="EMBL" id="JACOOI010000051">
    <property type="protein sequence ID" value="MBC5646304.1"/>
    <property type="molecule type" value="Genomic_DNA"/>
</dbReference>
<evidence type="ECO:0000256" key="1">
    <source>
        <dbReference type="SAM" id="SignalP"/>
    </source>
</evidence>
<feature type="signal peptide" evidence="1">
    <location>
        <begin position="1"/>
        <end position="19"/>
    </location>
</feature>
<keyword evidence="5" id="KW-1185">Reference proteome</keyword>
<feature type="domain" description="Glycoside hydrolase 123 N-terminal" evidence="3">
    <location>
        <begin position="68"/>
        <end position="187"/>
    </location>
</feature>
<protein>
    <submittedName>
        <fullName evidence="4">DUF4091 domain-containing protein</fullName>
    </submittedName>
</protein>
<feature type="domain" description="Glycoside hydrolase 123 catalytic" evidence="2">
    <location>
        <begin position="230"/>
        <end position="532"/>
    </location>
</feature>
<dbReference type="Proteomes" id="UP000644010">
    <property type="component" value="Unassembled WGS sequence"/>
</dbReference>
<dbReference type="InterPro" id="IPR053850">
    <property type="entry name" value="Glyco_hydro_123_N_2"/>
</dbReference>
<organism evidence="4 5">
    <name type="scientific">Parabacteroides segnis</name>
    <dbReference type="NCBI Taxonomy" id="2763058"/>
    <lineage>
        <taxon>Bacteria</taxon>
        <taxon>Pseudomonadati</taxon>
        <taxon>Bacteroidota</taxon>
        <taxon>Bacteroidia</taxon>
        <taxon>Bacteroidales</taxon>
        <taxon>Tannerellaceae</taxon>
        <taxon>Parabacteroides</taxon>
    </lineage>
</organism>